<dbReference type="Pfam" id="PF18352">
    <property type="entry name" value="Gp138_N"/>
    <property type="match status" value="1"/>
</dbReference>
<proteinExistence type="predicted"/>
<dbReference type="Proteomes" id="UP000622430">
    <property type="component" value="Segment"/>
</dbReference>
<accession>A0A889IQJ7</accession>
<feature type="domain" description="Phage protein Gp138 N-terminal" evidence="2">
    <location>
        <begin position="50"/>
        <end position="146"/>
    </location>
</feature>
<reference evidence="3" key="1">
    <citation type="submission" date="2021-01" db="EMBL/GenBank/DDBJ databases">
        <authorList>
            <person name="Rakov C."/>
            <person name="Alkalay-Oren S."/>
            <person name="Coppenhagen-Glazer S."/>
            <person name="Hazan R."/>
        </authorList>
    </citation>
    <scope>NUCLEOTIDE SEQUENCE</scope>
</reference>
<evidence type="ECO:0000313" key="4">
    <source>
        <dbReference type="Proteomes" id="UP000622430"/>
    </source>
</evidence>
<dbReference type="InterPro" id="IPR037026">
    <property type="entry name" value="Vgr_OB-fold_dom_sf"/>
</dbReference>
<evidence type="ECO:0000313" key="3">
    <source>
        <dbReference type="EMBL" id="QRE00394.1"/>
    </source>
</evidence>
<feature type="compositionally biased region" description="Polar residues" evidence="1">
    <location>
        <begin position="248"/>
        <end position="265"/>
    </location>
</feature>
<dbReference type="EMBL" id="MW460246">
    <property type="protein sequence ID" value="QRE00394.1"/>
    <property type="molecule type" value="Genomic_DNA"/>
</dbReference>
<protein>
    <recommendedName>
        <fullName evidence="2">Phage protein Gp138 N-terminal domain-containing protein</fullName>
    </recommendedName>
</protein>
<dbReference type="Gene3D" id="2.40.50.230">
    <property type="entry name" value="Gp5 N-terminal domain"/>
    <property type="match status" value="1"/>
</dbReference>
<evidence type="ECO:0000256" key="1">
    <source>
        <dbReference type="SAM" id="MobiDB-lite"/>
    </source>
</evidence>
<evidence type="ECO:0000259" key="2">
    <source>
        <dbReference type="Pfam" id="PF18352"/>
    </source>
</evidence>
<organism evidence="3 4">
    <name type="scientific">Burkholderia phage BCSR52</name>
    <dbReference type="NCBI Taxonomy" id="2805748"/>
    <lineage>
        <taxon>Viruses</taxon>
        <taxon>Duplodnaviria</taxon>
        <taxon>Heunggongvirae</taxon>
        <taxon>Uroviricota</taxon>
        <taxon>Caudoviricetes</taxon>
        <taxon>Lindbergviridae</taxon>
        <taxon>Irusalimvirus</taxon>
        <taxon>Irusalimvirus BCSR52</taxon>
    </lineage>
</organism>
<name>A0A889IQJ7_9CAUD</name>
<keyword evidence="4" id="KW-1185">Reference proteome</keyword>
<dbReference type="InterPro" id="IPR041599">
    <property type="entry name" value="Gp138_N"/>
</dbReference>
<feature type="region of interest" description="Disordered" evidence="1">
    <location>
        <begin position="229"/>
        <end position="265"/>
    </location>
</feature>
<sequence>MPASLSKVRVMADQPIPKLNQHAVADRSSLSAVIDFALKQFQLFETNQQLPAEVLSFDRARNVATVRPLIVFTAMDNTLIPRDQIVDVPVLSLGGGKFHISFPIAKGDLGWITASDRDLSLFLQSLKQSKASTNRTHDFADSLFVPDVFRKYTVAGEDSGAMVIQSTDGATKISLRGDNILIATSKVLVRAPESEFTGNVTIDGNLTTSGQTSANGGFTSKEGTACTLPSSTTVASKPVNGHVHGPGTYTTQSGGNVNGGTSSQF</sequence>